<evidence type="ECO:0000313" key="4">
    <source>
        <dbReference type="EMBL" id="KAK3878587.1"/>
    </source>
</evidence>
<dbReference type="AlphaFoldDB" id="A0AAE1KPE2"/>
<name>A0AAE1KPE2_PETCI</name>
<feature type="region of interest" description="Disordered" evidence="1">
    <location>
        <begin position="37"/>
        <end position="107"/>
    </location>
</feature>
<proteinExistence type="predicted"/>
<evidence type="ECO:0000313" key="5">
    <source>
        <dbReference type="Proteomes" id="UP001286313"/>
    </source>
</evidence>
<feature type="compositionally biased region" description="Basic and acidic residues" evidence="1">
    <location>
        <begin position="349"/>
        <end position="383"/>
    </location>
</feature>
<reference evidence="4" key="1">
    <citation type="submission" date="2023-10" db="EMBL/GenBank/DDBJ databases">
        <title>Genome assemblies of two species of porcelain crab, Petrolisthes cinctipes and Petrolisthes manimaculis (Anomura: Porcellanidae).</title>
        <authorList>
            <person name="Angst P."/>
        </authorList>
    </citation>
    <scope>NUCLEOTIDE SEQUENCE</scope>
    <source>
        <strain evidence="4">PB745_01</strain>
        <tissue evidence="4">Gill</tissue>
    </source>
</reference>
<feature type="chain" id="PRO_5042217536" evidence="3">
    <location>
        <begin position="29"/>
        <end position="401"/>
    </location>
</feature>
<feature type="signal peptide" evidence="3">
    <location>
        <begin position="1"/>
        <end position="28"/>
    </location>
</feature>
<protein>
    <submittedName>
        <fullName evidence="4">Uncharacterized protein</fullName>
    </submittedName>
</protein>
<evidence type="ECO:0000256" key="2">
    <source>
        <dbReference type="SAM" id="Phobius"/>
    </source>
</evidence>
<feature type="transmembrane region" description="Helical" evidence="2">
    <location>
        <begin position="261"/>
        <end position="287"/>
    </location>
</feature>
<dbReference type="Proteomes" id="UP001286313">
    <property type="component" value="Unassembled WGS sequence"/>
</dbReference>
<keyword evidence="2" id="KW-0472">Membrane</keyword>
<keyword evidence="2" id="KW-1133">Transmembrane helix</keyword>
<feature type="compositionally biased region" description="Polar residues" evidence="1">
    <location>
        <begin position="311"/>
        <end position="328"/>
    </location>
</feature>
<accession>A0AAE1KPE2</accession>
<comment type="caution">
    <text evidence="4">The sequence shown here is derived from an EMBL/GenBank/DDBJ whole genome shotgun (WGS) entry which is preliminary data.</text>
</comment>
<keyword evidence="3" id="KW-0732">Signal</keyword>
<dbReference type="EMBL" id="JAWQEG010001543">
    <property type="protein sequence ID" value="KAK3878587.1"/>
    <property type="molecule type" value="Genomic_DNA"/>
</dbReference>
<keyword evidence="5" id="KW-1185">Reference proteome</keyword>
<sequence>MAKSGGMLRGILLLVLLINTQHTNLSRAQFDNTENGIELTSSSTTDSSTTEGGTDSQTTQTSDTQAPTTSITHSPSTTEVKSSSMSPEPSSSTTTTPQSVVSDKEKYTRTKEAFTDIQNELKTFKGNLNQNRAVPALLQPASLMSLFKRHSSRQVTKEPIDNICSQPQTQACTELQGNLKEIDTLTGEFNSNPSAWTTSQMQRLEGDNEKLNKSLADVSPNDIENESFNIFYEEMNEDLNEGIKKADNKIKDLNKTESDSIIFVAVFGSIGGLIVVALFAGMGFVIYKKKAGVNKSGKKRSAKMPGDNIPLESSHSPANFDVHNNSADSHGRSPPPRHPPLQRNVYKKPIADPHSRPAPRRDDIYSRPHASRSDRYYTPEDVRSGNQQSRRPQGGGLPRVY</sequence>
<gene>
    <name evidence="4" type="ORF">Pcinc_016800</name>
</gene>
<evidence type="ECO:0000256" key="3">
    <source>
        <dbReference type="SAM" id="SignalP"/>
    </source>
</evidence>
<keyword evidence="2" id="KW-0812">Transmembrane</keyword>
<organism evidence="4 5">
    <name type="scientific">Petrolisthes cinctipes</name>
    <name type="common">Flat porcelain crab</name>
    <dbReference type="NCBI Taxonomy" id="88211"/>
    <lineage>
        <taxon>Eukaryota</taxon>
        <taxon>Metazoa</taxon>
        <taxon>Ecdysozoa</taxon>
        <taxon>Arthropoda</taxon>
        <taxon>Crustacea</taxon>
        <taxon>Multicrustacea</taxon>
        <taxon>Malacostraca</taxon>
        <taxon>Eumalacostraca</taxon>
        <taxon>Eucarida</taxon>
        <taxon>Decapoda</taxon>
        <taxon>Pleocyemata</taxon>
        <taxon>Anomura</taxon>
        <taxon>Galatheoidea</taxon>
        <taxon>Porcellanidae</taxon>
        <taxon>Petrolisthes</taxon>
    </lineage>
</organism>
<feature type="compositionally biased region" description="Low complexity" evidence="1">
    <location>
        <begin position="40"/>
        <end position="101"/>
    </location>
</feature>
<evidence type="ECO:0000256" key="1">
    <source>
        <dbReference type="SAM" id="MobiDB-lite"/>
    </source>
</evidence>
<feature type="region of interest" description="Disordered" evidence="1">
    <location>
        <begin position="295"/>
        <end position="401"/>
    </location>
</feature>